<keyword evidence="1" id="KW-0732">Signal</keyword>
<accession>A0A3N7HL02</accession>
<keyword evidence="3" id="KW-1185">Reference proteome</keyword>
<feature type="signal peptide" evidence="1">
    <location>
        <begin position="1"/>
        <end position="23"/>
    </location>
</feature>
<name>A0A3N7HL02_9BURK</name>
<comment type="caution">
    <text evidence="2">The sequence shown here is derived from an EMBL/GenBank/DDBJ whole genome shotgun (WGS) entry which is preliminary data.</text>
</comment>
<feature type="chain" id="PRO_5018207618" evidence="1">
    <location>
        <begin position="24"/>
        <end position="98"/>
    </location>
</feature>
<dbReference type="AlphaFoldDB" id="A0A3N7HL02"/>
<gene>
    <name evidence="2" type="ORF">DZC73_21010</name>
</gene>
<evidence type="ECO:0000256" key="1">
    <source>
        <dbReference type="SAM" id="SignalP"/>
    </source>
</evidence>
<dbReference type="Proteomes" id="UP000267464">
    <property type="component" value="Unassembled WGS sequence"/>
</dbReference>
<evidence type="ECO:0000313" key="2">
    <source>
        <dbReference type="EMBL" id="RQP22777.1"/>
    </source>
</evidence>
<organism evidence="2 3">
    <name type="scientific">Piscinibacter terrae</name>
    <dbReference type="NCBI Taxonomy" id="2496871"/>
    <lineage>
        <taxon>Bacteria</taxon>
        <taxon>Pseudomonadati</taxon>
        <taxon>Pseudomonadota</taxon>
        <taxon>Betaproteobacteria</taxon>
        <taxon>Burkholderiales</taxon>
        <taxon>Sphaerotilaceae</taxon>
        <taxon>Piscinibacter</taxon>
    </lineage>
</organism>
<protein>
    <submittedName>
        <fullName evidence="2">Uncharacterized protein</fullName>
    </submittedName>
</protein>
<evidence type="ECO:0000313" key="3">
    <source>
        <dbReference type="Proteomes" id="UP000267464"/>
    </source>
</evidence>
<dbReference type="EMBL" id="QUSW01000006">
    <property type="protein sequence ID" value="RQP22777.1"/>
    <property type="molecule type" value="Genomic_DNA"/>
</dbReference>
<reference evidence="2 3" key="1">
    <citation type="submission" date="2018-08" db="EMBL/GenBank/DDBJ databases">
        <authorList>
            <person name="Khan S.A."/>
            <person name="Jeon C.O."/>
            <person name="Chun B.H."/>
            <person name="Jeong S.E."/>
        </authorList>
    </citation>
    <scope>NUCLEOTIDE SEQUENCE [LARGE SCALE GENOMIC DNA]</scope>
    <source>
        <strain evidence="2 3">S-16</strain>
    </source>
</reference>
<reference evidence="2 3" key="2">
    <citation type="submission" date="2018-12" db="EMBL/GenBank/DDBJ databases">
        <title>Rhizobacter gummiphilus sp. nov., a rubber-degrading bacterium isolated from the soil of a botanical garden in Japan.</title>
        <authorList>
            <person name="Shunsuke S.S."/>
        </authorList>
    </citation>
    <scope>NUCLEOTIDE SEQUENCE [LARGE SCALE GENOMIC DNA]</scope>
    <source>
        <strain evidence="2 3">S-16</strain>
    </source>
</reference>
<sequence>MEVFMNMHRLALLALPLAASLLAACGERSVPAAGTGKASAAGGVRDQHARSFRTVALGTEPGRPAGLHDSADLVPDAPADDIWGAGLRPGRGASGISP</sequence>
<proteinExistence type="predicted"/>